<evidence type="ECO:0000256" key="2">
    <source>
        <dbReference type="ARBA" id="ARBA00009477"/>
    </source>
</evidence>
<dbReference type="GO" id="GO:0009306">
    <property type="term" value="P:protein secretion"/>
    <property type="evidence" value="ECO:0007669"/>
    <property type="project" value="InterPro"/>
</dbReference>
<comment type="subcellular location">
    <subcellularLocation>
        <location evidence="1 9">Cell inner membrane</location>
        <topology evidence="1 9">Single-pass membrane protein</topology>
    </subcellularLocation>
</comment>
<keyword evidence="6 9" id="KW-0812">Transmembrane</keyword>
<keyword evidence="5 9" id="KW-0997">Cell inner membrane</keyword>
<reference evidence="12 13" key="1">
    <citation type="submission" date="2020-10" db="EMBL/GenBank/DDBJ databases">
        <title>Genome sequencing of Massilia sp. LPB0304.</title>
        <authorList>
            <person name="Kim J."/>
        </authorList>
    </citation>
    <scope>NUCLEOTIDE SEQUENCE [LARGE SCALE GENOMIC DNA]</scope>
    <source>
        <strain evidence="12 13">LPB0304</strain>
    </source>
</reference>
<feature type="transmembrane region" description="Helical" evidence="9">
    <location>
        <begin position="38"/>
        <end position="55"/>
    </location>
</feature>
<evidence type="ECO:0000256" key="8">
    <source>
        <dbReference type="ARBA" id="ARBA00023136"/>
    </source>
</evidence>
<dbReference type="NCBIfam" id="TIGR01843">
    <property type="entry name" value="type_I_hlyD"/>
    <property type="match status" value="1"/>
</dbReference>
<dbReference type="InterPro" id="IPR010129">
    <property type="entry name" value="T1SS_HlyD"/>
</dbReference>
<dbReference type="KEGG" id="mlir:LPB04_19475"/>
<gene>
    <name evidence="12" type="ORF">LPB04_19475</name>
</gene>
<keyword evidence="10" id="KW-0175">Coiled coil</keyword>
<evidence type="ECO:0000256" key="3">
    <source>
        <dbReference type="ARBA" id="ARBA00022448"/>
    </source>
</evidence>
<dbReference type="GO" id="GO:0005886">
    <property type="term" value="C:plasma membrane"/>
    <property type="evidence" value="ECO:0007669"/>
    <property type="project" value="UniProtKB-SubCell"/>
</dbReference>
<dbReference type="RefSeq" id="WP_193686125.1">
    <property type="nucleotide sequence ID" value="NZ_CP062941.1"/>
</dbReference>
<dbReference type="Gene3D" id="2.40.50.100">
    <property type="match status" value="1"/>
</dbReference>
<evidence type="ECO:0000256" key="1">
    <source>
        <dbReference type="ARBA" id="ARBA00004377"/>
    </source>
</evidence>
<feature type="coiled-coil region" evidence="10">
    <location>
        <begin position="162"/>
        <end position="189"/>
    </location>
</feature>
<keyword evidence="7 9" id="KW-1133">Transmembrane helix</keyword>
<keyword evidence="4 9" id="KW-1003">Cell membrane</keyword>
<dbReference type="AlphaFoldDB" id="A0A7L9U226"/>
<keyword evidence="8 9" id="KW-0472">Membrane</keyword>
<evidence type="ECO:0000256" key="9">
    <source>
        <dbReference type="RuleBase" id="RU365093"/>
    </source>
</evidence>
<dbReference type="InterPro" id="IPR050739">
    <property type="entry name" value="MFP"/>
</dbReference>
<keyword evidence="13" id="KW-1185">Reference proteome</keyword>
<evidence type="ECO:0000313" key="13">
    <source>
        <dbReference type="Proteomes" id="UP000593875"/>
    </source>
</evidence>
<keyword evidence="3 9" id="KW-0813">Transport</keyword>
<protein>
    <recommendedName>
        <fullName evidence="9">Membrane fusion protein (MFP) family protein</fullName>
    </recommendedName>
</protein>
<dbReference type="EMBL" id="CP062941">
    <property type="protein sequence ID" value="QOL49083.1"/>
    <property type="molecule type" value="Genomic_DNA"/>
</dbReference>
<dbReference type="InterPro" id="IPR058982">
    <property type="entry name" value="Beta-barrel_AprE"/>
</dbReference>
<dbReference type="InterPro" id="IPR006144">
    <property type="entry name" value="Secretion_HlyD_CS"/>
</dbReference>
<accession>A0A7L9U226</accession>
<evidence type="ECO:0000256" key="7">
    <source>
        <dbReference type="ARBA" id="ARBA00022989"/>
    </source>
</evidence>
<organism evidence="12 13">
    <name type="scientific">Massilia litorea</name>
    <dbReference type="NCBI Taxonomy" id="2769491"/>
    <lineage>
        <taxon>Bacteria</taxon>
        <taxon>Pseudomonadati</taxon>
        <taxon>Pseudomonadota</taxon>
        <taxon>Betaproteobacteria</taxon>
        <taxon>Burkholderiales</taxon>
        <taxon>Oxalobacteraceae</taxon>
        <taxon>Telluria group</taxon>
        <taxon>Massilia</taxon>
    </lineage>
</organism>
<feature type="coiled-coil region" evidence="10">
    <location>
        <begin position="264"/>
        <end position="298"/>
    </location>
</feature>
<evidence type="ECO:0000259" key="11">
    <source>
        <dbReference type="Pfam" id="PF26002"/>
    </source>
</evidence>
<dbReference type="PROSITE" id="PS00543">
    <property type="entry name" value="HLYD_FAMILY"/>
    <property type="match status" value="1"/>
</dbReference>
<feature type="domain" description="AprE-like beta-barrel" evidence="11">
    <location>
        <begin position="334"/>
        <end position="431"/>
    </location>
</feature>
<evidence type="ECO:0000313" key="12">
    <source>
        <dbReference type="EMBL" id="QOL49083.1"/>
    </source>
</evidence>
<evidence type="ECO:0000256" key="10">
    <source>
        <dbReference type="SAM" id="Coils"/>
    </source>
</evidence>
<name>A0A7L9U226_9BURK</name>
<dbReference type="PANTHER" id="PTHR30386">
    <property type="entry name" value="MEMBRANE FUSION SUBUNIT OF EMRAB-TOLC MULTIDRUG EFFLUX PUMP"/>
    <property type="match status" value="1"/>
</dbReference>
<proteinExistence type="inferred from homology"/>
<dbReference type="SUPFAM" id="SSF111369">
    <property type="entry name" value="HlyD-like secretion proteins"/>
    <property type="match status" value="1"/>
</dbReference>
<evidence type="ECO:0000256" key="5">
    <source>
        <dbReference type="ARBA" id="ARBA00022519"/>
    </source>
</evidence>
<evidence type="ECO:0000256" key="4">
    <source>
        <dbReference type="ARBA" id="ARBA00022475"/>
    </source>
</evidence>
<dbReference type="Gene3D" id="2.40.30.170">
    <property type="match status" value="1"/>
</dbReference>
<dbReference type="PANTHER" id="PTHR30386:SF27">
    <property type="entry name" value="MEMBRANE FUSION PROTEIN (MFP) FAMILY PROTEIN"/>
    <property type="match status" value="1"/>
</dbReference>
<evidence type="ECO:0000256" key="6">
    <source>
        <dbReference type="ARBA" id="ARBA00022692"/>
    </source>
</evidence>
<sequence length="456" mass="49934">MNSKKTSAWSGYPANALDFSPPLLRLQGEAPNPLGRKVLWALLLLLAGMAVWSIVGRLDIVAVAEGKLVPQSYVKIVQPAESGIVKEILVREGDSVRAGQVLMRMDTLLTDADANSVQSDLQGKRLALRRIDAELADAPFHSQAGDSAHLAAAAQAQYRADRAAFEAALAEERSRLAKARQDLAAALEVEHKFSAILPHYREQEKAFEKLGRDGFANGVLVSDKRRERIEKEQELATQSHMIESARAGVRQSEMKLVQIDSDYRRQLHVERGEAQRAVDQLSQELAKQTHRKELMELKATQDSVVKDLATHSIGTVVQPGTVLLTLVPRNESLRAEVWLSNDDIGFVKEGQTVRMKFAAFPFQKYGMVQGRVEHIGADAVDAAQEGAPAAAPGATPRSTYKALVALDASALEADGTRFPLSAGMQANAEILLGTRTVIEYLLSPMQKAWHEAARER</sequence>
<dbReference type="Pfam" id="PF26002">
    <property type="entry name" value="Beta-barrel_AprE"/>
    <property type="match status" value="1"/>
</dbReference>
<dbReference type="Proteomes" id="UP000593875">
    <property type="component" value="Chromosome"/>
</dbReference>
<comment type="similarity">
    <text evidence="2 9">Belongs to the membrane fusion protein (MFP) (TC 8.A.1) family.</text>
</comment>
<dbReference type="PRINTS" id="PR01490">
    <property type="entry name" value="RTXTOXIND"/>
</dbReference>